<dbReference type="RefSeq" id="WP_343965512.1">
    <property type="nucleotide sequence ID" value="NZ_BAAAHK010000003.1"/>
</dbReference>
<dbReference type="Pfam" id="PF00501">
    <property type="entry name" value="AMP-binding"/>
    <property type="match status" value="1"/>
</dbReference>
<proteinExistence type="inferred from homology"/>
<evidence type="ECO:0000256" key="2">
    <source>
        <dbReference type="ARBA" id="ARBA00022450"/>
    </source>
</evidence>
<name>A0ABN1PJN0_9ACTN</name>
<dbReference type="InterPro" id="IPR009081">
    <property type="entry name" value="PP-bd_ACP"/>
</dbReference>
<evidence type="ECO:0000256" key="4">
    <source>
        <dbReference type="SAM" id="MobiDB-lite"/>
    </source>
</evidence>
<feature type="region of interest" description="Disordered" evidence="4">
    <location>
        <begin position="224"/>
        <end position="253"/>
    </location>
</feature>
<dbReference type="Gene3D" id="3.30.300.30">
    <property type="match status" value="1"/>
</dbReference>
<dbReference type="PANTHER" id="PTHR22754:SF32">
    <property type="entry name" value="DISCO-INTERACTING PROTEIN 2"/>
    <property type="match status" value="1"/>
</dbReference>
<sequence>MPIAARVAELVADHAPAGPTTPTAPARLVEDLGFDSLHLMELLVSLQIEFGLEPFDEADLIGLTSVADLTTFVTTKLPPETDAELGDAHALLGWLSSPRSDAGISWLRDDGEWASASYAELAADALGTAAWLREQGVQTGDVVSLTLAGVDDFVAAFFGVLAAGAVPSPLAPPLALGSLDNYIDHAAHLLTLANPRLVIADPTIADHLTAAVAKAALPCKVTALTPGPAPQDDNSTPHATPQDPDPIPASTPHQFDPEAIALLQFTSGSSGRPRGVRLTVGNLGANIGMIRRWLALGRDELTVSWLPLHHDMGLIGCLLTPIVNQSPLRTMRPDQFIRDPLRWLRCLGADGAAVAVSPTFGFAYTLNRVRPEALDGLDFSGWRVAIVGAERVDPLVLQRFATLLEPQGFQPGTFRPAYGLAEATLAVTGTQGETPLAIRPDWSTMVPGQLVSVLDEQPLEAVPAGPGWVTCCGQPHPSLLLEVLDDEGRPLPPGHLGEVAVSGPSVSTTQAHLGDSTSATRLAGTQLRTGDAGFLYAGQLVVVGRTGDSLKVRGRHLFAEELEARLVTETGIPAGRIAVALGIAAGRETAVLVCEQPLTDDQQAAAEAVLTRETGGADIRIETGPRGLVLRTSSGKARRRELWHRYCG</sequence>
<evidence type="ECO:0000259" key="5">
    <source>
        <dbReference type="PROSITE" id="PS50075"/>
    </source>
</evidence>
<dbReference type="PANTHER" id="PTHR22754">
    <property type="entry name" value="DISCO-INTERACTING PROTEIN 2 DIP2 -RELATED"/>
    <property type="match status" value="1"/>
</dbReference>
<keyword evidence="2" id="KW-0596">Phosphopantetheine</keyword>
<dbReference type="EMBL" id="BAAAHK010000003">
    <property type="protein sequence ID" value="GAA0929226.1"/>
    <property type="molecule type" value="Genomic_DNA"/>
</dbReference>
<protein>
    <recommendedName>
        <fullName evidence="5">Carrier domain-containing protein</fullName>
    </recommendedName>
</protein>
<keyword evidence="7" id="KW-1185">Reference proteome</keyword>
<dbReference type="SUPFAM" id="SSF47336">
    <property type="entry name" value="ACP-like"/>
    <property type="match status" value="1"/>
</dbReference>
<dbReference type="InterPro" id="IPR000873">
    <property type="entry name" value="AMP-dep_synth/lig_dom"/>
</dbReference>
<evidence type="ECO:0000256" key="3">
    <source>
        <dbReference type="ARBA" id="ARBA00022553"/>
    </source>
</evidence>
<dbReference type="PROSITE" id="PS00455">
    <property type="entry name" value="AMP_BINDING"/>
    <property type="match status" value="1"/>
</dbReference>
<dbReference type="Gene3D" id="3.40.50.12780">
    <property type="entry name" value="N-terminal domain of ligase-like"/>
    <property type="match status" value="1"/>
</dbReference>
<dbReference type="InterPro" id="IPR036736">
    <property type="entry name" value="ACP-like_sf"/>
</dbReference>
<dbReference type="PROSITE" id="PS00012">
    <property type="entry name" value="PHOSPHOPANTETHEINE"/>
    <property type="match status" value="1"/>
</dbReference>
<organism evidence="6 7">
    <name type="scientific">Kribbella koreensis</name>
    <dbReference type="NCBI Taxonomy" id="57909"/>
    <lineage>
        <taxon>Bacteria</taxon>
        <taxon>Bacillati</taxon>
        <taxon>Actinomycetota</taxon>
        <taxon>Actinomycetes</taxon>
        <taxon>Propionibacteriales</taxon>
        <taxon>Kribbellaceae</taxon>
        <taxon>Kribbella</taxon>
    </lineage>
</organism>
<dbReference type="InterPro" id="IPR020845">
    <property type="entry name" value="AMP-binding_CS"/>
</dbReference>
<dbReference type="InterPro" id="IPR045851">
    <property type="entry name" value="AMP-bd_C_sf"/>
</dbReference>
<evidence type="ECO:0000313" key="6">
    <source>
        <dbReference type="EMBL" id="GAA0929226.1"/>
    </source>
</evidence>
<accession>A0ABN1PJN0</accession>
<dbReference type="InterPro" id="IPR006162">
    <property type="entry name" value="Ppantetheine_attach_site"/>
</dbReference>
<feature type="domain" description="Carrier" evidence="5">
    <location>
        <begin position="1"/>
        <end position="77"/>
    </location>
</feature>
<dbReference type="Pfam" id="PF00550">
    <property type="entry name" value="PP-binding"/>
    <property type="match status" value="1"/>
</dbReference>
<comment type="caution">
    <text evidence="6">The sequence shown here is derived from an EMBL/GenBank/DDBJ whole genome shotgun (WGS) entry which is preliminary data.</text>
</comment>
<reference evidence="6 7" key="1">
    <citation type="journal article" date="2019" name="Int. J. Syst. Evol. Microbiol.">
        <title>The Global Catalogue of Microorganisms (GCM) 10K type strain sequencing project: providing services to taxonomists for standard genome sequencing and annotation.</title>
        <authorList>
            <consortium name="The Broad Institute Genomics Platform"/>
            <consortium name="The Broad Institute Genome Sequencing Center for Infectious Disease"/>
            <person name="Wu L."/>
            <person name="Ma J."/>
        </authorList>
    </citation>
    <scope>NUCLEOTIDE SEQUENCE [LARGE SCALE GENOMIC DNA]</scope>
    <source>
        <strain evidence="6 7">JCM 10977</strain>
    </source>
</reference>
<dbReference type="Proteomes" id="UP001500542">
    <property type="component" value="Unassembled WGS sequence"/>
</dbReference>
<gene>
    <name evidence="6" type="ORF">GCM10009554_11420</name>
</gene>
<evidence type="ECO:0000313" key="7">
    <source>
        <dbReference type="Proteomes" id="UP001500542"/>
    </source>
</evidence>
<dbReference type="SUPFAM" id="SSF56801">
    <property type="entry name" value="Acetyl-CoA synthetase-like"/>
    <property type="match status" value="1"/>
</dbReference>
<evidence type="ECO:0000256" key="1">
    <source>
        <dbReference type="ARBA" id="ARBA00006432"/>
    </source>
</evidence>
<dbReference type="InterPro" id="IPR042099">
    <property type="entry name" value="ANL_N_sf"/>
</dbReference>
<keyword evidence="3" id="KW-0597">Phosphoprotein</keyword>
<dbReference type="PROSITE" id="PS50075">
    <property type="entry name" value="CARRIER"/>
    <property type="match status" value="1"/>
</dbReference>
<comment type="similarity">
    <text evidence="1">Belongs to the ATP-dependent AMP-binding enzyme family.</text>
</comment>
<dbReference type="Gene3D" id="1.10.1200.10">
    <property type="entry name" value="ACP-like"/>
    <property type="match status" value="1"/>
</dbReference>